<feature type="region of interest" description="Disordered" evidence="1">
    <location>
        <begin position="22"/>
        <end position="42"/>
    </location>
</feature>
<accession>A0A498KUW0</accession>
<dbReference type="InterPro" id="IPR055959">
    <property type="entry name" value="DUF7537"/>
</dbReference>
<proteinExistence type="predicted"/>
<dbReference type="OrthoDB" id="231261at2157"/>
<evidence type="ECO:0000256" key="1">
    <source>
        <dbReference type="SAM" id="MobiDB-lite"/>
    </source>
</evidence>
<reference evidence="2 3" key="1">
    <citation type="submission" date="2019-01" db="EMBL/GenBank/DDBJ databases">
        <title>Halorientalis sp. F13-25 a new haloarchaeum isolated from hypersaline water.</title>
        <authorList>
            <person name="Ana D.-V."/>
            <person name="Cristina S.-P."/>
            <person name="Antonio V."/>
        </authorList>
    </citation>
    <scope>NUCLEOTIDE SEQUENCE [LARGE SCALE GENOMIC DNA]</scope>
    <source>
        <strain evidence="2 3">F13-25</strain>
    </source>
</reference>
<name>A0A498KUW0_9EURY</name>
<evidence type="ECO:0000313" key="3">
    <source>
        <dbReference type="Proteomes" id="UP000289691"/>
    </source>
</evidence>
<evidence type="ECO:0000313" key="2">
    <source>
        <dbReference type="EMBL" id="RXK48680.1"/>
    </source>
</evidence>
<dbReference type="RefSeq" id="WP_129069517.1">
    <property type="nucleotide sequence ID" value="NZ_RDFA01000004.1"/>
</dbReference>
<sequence length="265" mass="28947">MKKRLAALIGLSILIALAGCGGTTSPQSSINSPSERAENGTDQTRVVYDGVQLPNGTTATHINETQVLATQQNLLEKQDYRIGINLTHAMAGRIANTTTIIASNRSQQQLHVQSNLPGRSLREYYTANRSLSRIKIGNETSVSEDTVDSFRVVHEREARPRGLLTDLLTAAEFSATSTKTIDGHNAVIYNVTGVSGANSSRFPPIMKKFSGSMTIDNRGLIHNATLSTLGVRNGTVEAMFQEYRTLNYRGVRVEQPDWVQNQTAD</sequence>
<dbReference type="Pfam" id="PF24381">
    <property type="entry name" value="DUF7537"/>
    <property type="match status" value="1"/>
</dbReference>
<comment type="caution">
    <text evidence="2">The sequence shown here is derived from an EMBL/GenBank/DDBJ whole genome shotgun (WGS) entry which is preliminary data.</text>
</comment>
<dbReference type="PROSITE" id="PS51257">
    <property type="entry name" value="PROKAR_LIPOPROTEIN"/>
    <property type="match status" value="1"/>
</dbReference>
<dbReference type="Proteomes" id="UP000289691">
    <property type="component" value="Unassembled WGS sequence"/>
</dbReference>
<gene>
    <name evidence="2" type="ORF">EAF64_13490</name>
</gene>
<protein>
    <submittedName>
        <fullName evidence="2">Uncharacterized protein</fullName>
    </submittedName>
</protein>
<dbReference type="AlphaFoldDB" id="A0A498KUW0"/>
<feature type="compositionally biased region" description="Polar residues" evidence="1">
    <location>
        <begin position="23"/>
        <end position="42"/>
    </location>
</feature>
<keyword evidence="3" id="KW-1185">Reference proteome</keyword>
<organism evidence="2 3">
    <name type="scientific">Halorientalis pallida</name>
    <dbReference type="NCBI Taxonomy" id="2479928"/>
    <lineage>
        <taxon>Archaea</taxon>
        <taxon>Methanobacteriati</taxon>
        <taxon>Methanobacteriota</taxon>
        <taxon>Stenosarchaea group</taxon>
        <taxon>Halobacteria</taxon>
        <taxon>Halobacteriales</taxon>
        <taxon>Haloarculaceae</taxon>
        <taxon>Halorientalis</taxon>
    </lineage>
</organism>
<dbReference type="EMBL" id="RDFA01000004">
    <property type="protein sequence ID" value="RXK48680.1"/>
    <property type="molecule type" value="Genomic_DNA"/>
</dbReference>